<sequence>MKQEVISFLSTIEDEIYGISKYIYENSEESFHENKSCNYLMNLLNNHSFKIQKSYLNIDTAFKAEFGNGHPKICFLCQYDSVKDMGQIYGYNLQSAISIGAALGLSKIISRLGGSVIVIGCPGEILGGSKLTMAHQGVFDDLDTVLAAQPYTETAVIGTSPAVLPLEIKYSNTIKETFENHPKLYSPIDSCIFTFNAVNLIIKGFDNICTIDSVDIHSDSKNKSISQATARFLLKTDNIKNAENIRNKIDYFMNSIEKLLNMEGELHIYDLPCRELISNNTLNRLLSHNLKEIGIIDMFGIKNLSSPLSLGNVSHLVPSVNYYINITKDKTIKYGTRDFALATQTDFAKDILIKTANALAITALDLIEKESLISEAKMELSSKTNNLTYSLI</sequence>
<keyword evidence="2" id="KW-0121">Carboxypeptidase</keyword>
<dbReference type="PATRIC" id="fig|86416.3.peg.155"/>
<dbReference type="PIRSF" id="PIRSF037226">
    <property type="entry name" value="Amidohydrolase_ACY1L2_prd"/>
    <property type="match status" value="1"/>
</dbReference>
<evidence type="ECO:0000313" key="3">
    <source>
        <dbReference type="Proteomes" id="UP000013523"/>
    </source>
</evidence>
<dbReference type="SUPFAM" id="SSF53187">
    <property type="entry name" value="Zn-dependent exopeptidases"/>
    <property type="match status" value="1"/>
</dbReference>
<dbReference type="KEGG" id="cpas:Clopa_0185"/>
<keyword evidence="3" id="KW-1185">Reference proteome</keyword>
<dbReference type="GO" id="GO:0071713">
    <property type="term" value="F:para-aminobenzoyl-glutamate hydrolase activity"/>
    <property type="evidence" value="ECO:0007669"/>
    <property type="project" value="TreeGrafter"/>
</dbReference>
<name>R4JWQ6_CLOPA</name>
<protein>
    <recommendedName>
        <fullName evidence="1">Peptidase M20 domain-containing protein 2</fullName>
    </recommendedName>
</protein>
<comment type="similarity">
    <text evidence="1">Belongs to the peptidase M20A family.</text>
</comment>
<dbReference type="AlphaFoldDB" id="R4JWQ6"/>
<evidence type="ECO:0000313" key="2">
    <source>
        <dbReference type="EMBL" id="AGK95252.1"/>
    </source>
</evidence>
<dbReference type="Gene3D" id="3.30.70.360">
    <property type="match status" value="1"/>
</dbReference>
<keyword evidence="2" id="KW-0645">Protease</keyword>
<dbReference type="InterPro" id="IPR017144">
    <property type="entry name" value="Xaa-Arg_dipeptidase"/>
</dbReference>
<gene>
    <name evidence="2" type="ORF">Clopa_0185</name>
</gene>
<dbReference type="eggNOG" id="COG1473">
    <property type="taxonomic scope" value="Bacteria"/>
</dbReference>
<dbReference type="GO" id="GO:0004180">
    <property type="term" value="F:carboxypeptidase activity"/>
    <property type="evidence" value="ECO:0007669"/>
    <property type="project" value="UniProtKB-KW"/>
</dbReference>
<keyword evidence="2" id="KW-0378">Hydrolase</keyword>
<dbReference type="GO" id="GO:0005737">
    <property type="term" value="C:cytoplasm"/>
    <property type="evidence" value="ECO:0007669"/>
    <property type="project" value="TreeGrafter"/>
</dbReference>
<dbReference type="Proteomes" id="UP000013523">
    <property type="component" value="Chromosome"/>
</dbReference>
<reference evidence="2 3" key="1">
    <citation type="submission" date="2012-01" db="EMBL/GenBank/DDBJ databases">
        <title>Complete sequence of chromosome of Clostridium pasteurianum BC1.</title>
        <authorList>
            <consortium name="US DOE Joint Genome Institute"/>
            <person name="Lucas S."/>
            <person name="Han J."/>
            <person name="Lapidus A."/>
            <person name="Cheng J.-F."/>
            <person name="Goodwin L."/>
            <person name="Pitluck S."/>
            <person name="Peters L."/>
            <person name="Mikhailova N."/>
            <person name="Teshima H."/>
            <person name="Detter J.C."/>
            <person name="Han C."/>
            <person name="Tapia R."/>
            <person name="Land M."/>
            <person name="Hauser L."/>
            <person name="Kyrpides N."/>
            <person name="Ivanova N."/>
            <person name="Pagani I."/>
            <person name="Dunn J."/>
            <person name="Taghavi S."/>
            <person name="Francis A."/>
            <person name="van der Lelie D."/>
            <person name="Woyke T."/>
        </authorList>
    </citation>
    <scope>NUCLEOTIDE SEQUENCE [LARGE SCALE GENOMIC DNA]</scope>
    <source>
        <strain evidence="2 3">BC1</strain>
    </source>
</reference>
<proteinExistence type="inferred from homology"/>
<dbReference type="GO" id="GO:0046657">
    <property type="term" value="P:folic acid catabolic process"/>
    <property type="evidence" value="ECO:0007669"/>
    <property type="project" value="TreeGrafter"/>
</dbReference>
<dbReference type="OrthoDB" id="9781032at2"/>
<accession>R4JWQ6</accession>
<dbReference type="Gene3D" id="3.40.630.10">
    <property type="entry name" value="Zn peptidases"/>
    <property type="match status" value="1"/>
</dbReference>
<dbReference type="InterPro" id="IPR052030">
    <property type="entry name" value="Peptidase_M20/M20A_hydrolases"/>
</dbReference>
<dbReference type="PANTHER" id="PTHR30575">
    <property type="entry name" value="PEPTIDASE M20"/>
    <property type="match status" value="1"/>
</dbReference>
<dbReference type="EMBL" id="CP003261">
    <property type="protein sequence ID" value="AGK95252.1"/>
    <property type="molecule type" value="Genomic_DNA"/>
</dbReference>
<dbReference type="STRING" id="86416.Clopa_0185"/>
<organism evidence="2 3">
    <name type="scientific">Clostridium pasteurianum BC1</name>
    <dbReference type="NCBI Taxonomy" id="86416"/>
    <lineage>
        <taxon>Bacteria</taxon>
        <taxon>Bacillati</taxon>
        <taxon>Bacillota</taxon>
        <taxon>Clostridia</taxon>
        <taxon>Eubacteriales</taxon>
        <taxon>Clostridiaceae</taxon>
        <taxon>Clostridium</taxon>
    </lineage>
</organism>
<dbReference type="HOGENOM" id="CLU_031812_1_0_9"/>
<dbReference type="GO" id="GO:0016805">
    <property type="term" value="F:dipeptidase activity"/>
    <property type="evidence" value="ECO:0007669"/>
    <property type="project" value="InterPro"/>
</dbReference>
<dbReference type="RefSeq" id="WP_015613579.1">
    <property type="nucleotide sequence ID" value="NC_021182.1"/>
</dbReference>
<evidence type="ECO:0000256" key="1">
    <source>
        <dbReference type="PIRNR" id="PIRNR037226"/>
    </source>
</evidence>
<dbReference type="PANTHER" id="PTHR30575:SF0">
    <property type="entry name" value="XAA-ARG DIPEPTIDASE"/>
    <property type="match status" value="1"/>
</dbReference>